<dbReference type="AlphaFoldDB" id="A0A9D3N7C9"/>
<organism evidence="10 11">
    <name type="scientific">Hemibagrus wyckioides</name>
    <dbReference type="NCBI Taxonomy" id="337641"/>
    <lineage>
        <taxon>Eukaryota</taxon>
        <taxon>Metazoa</taxon>
        <taxon>Chordata</taxon>
        <taxon>Craniata</taxon>
        <taxon>Vertebrata</taxon>
        <taxon>Euteleostomi</taxon>
        <taxon>Actinopterygii</taxon>
        <taxon>Neopterygii</taxon>
        <taxon>Teleostei</taxon>
        <taxon>Ostariophysi</taxon>
        <taxon>Siluriformes</taxon>
        <taxon>Bagridae</taxon>
        <taxon>Hemibagrus</taxon>
    </lineage>
</organism>
<feature type="compositionally biased region" description="Low complexity" evidence="8">
    <location>
        <begin position="202"/>
        <end position="215"/>
    </location>
</feature>
<gene>
    <name evidence="10" type="ORF">KOW79_021019</name>
</gene>
<name>A0A9D3N7C9_9TELE</name>
<proteinExistence type="inferred from homology"/>
<evidence type="ECO:0000256" key="6">
    <source>
        <dbReference type="ARBA" id="ARBA00023242"/>
    </source>
</evidence>
<protein>
    <recommendedName>
        <fullName evidence="9">C2H2 AKAP95-type domain-containing protein</fullName>
    </recommendedName>
</protein>
<keyword evidence="5" id="KW-0862">Zinc</keyword>
<keyword evidence="3" id="KW-0677">Repeat</keyword>
<keyword evidence="2" id="KW-0479">Metal-binding</keyword>
<dbReference type="InterPro" id="IPR007071">
    <property type="entry name" value="AKAP95"/>
</dbReference>
<dbReference type="SUPFAM" id="SSF58113">
    <property type="entry name" value="Apolipoprotein A-I"/>
    <property type="match status" value="1"/>
</dbReference>
<feature type="region of interest" description="Disordered" evidence="8">
    <location>
        <begin position="120"/>
        <end position="161"/>
    </location>
</feature>
<feature type="domain" description="C2H2 AKAP95-type" evidence="9">
    <location>
        <begin position="494"/>
        <end position="517"/>
    </location>
</feature>
<evidence type="ECO:0000313" key="11">
    <source>
        <dbReference type="Proteomes" id="UP000824219"/>
    </source>
</evidence>
<feature type="region of interest" description="Disordered" evidence="8">
    <location>
        <begin position="232"/>
        <end position="300"/>
    </location>
</feature>
<feature type="region of interest" description="Disordered" evidence="8">
    <location>
        <begin position="1"/>
        <end position="25"/>
    </location>
</feature>
<comment type="caution">
    <text evidence="10">The sequence shown here is derived from an EMBL/GenBank/DDBJ whole genome shotgun (WGS) entry which is preliminary data.</text>
</comment>
<feature type="region of interest" description="Disordered" evidence="8">
    <location>
        <begin position="320"/>
        <end position="371"/>
    </location>
</feature>
<accession>A0A9D3N7C9</accession>
<reference evidence="10 11" key="1">
    <citation type="submission" date="2021-06" db="EMBL/GenBank/DDBJ databases">
        <title>Chromosome-level genome assembly of the red-tail catfish (Hemibagrus wyckioides).</title>
        <authorList>
            <person name="Shao F."/>
        </authorList>
    </citation>
    <scope>NUCLEOTIDE SEQUENCE [LARGE SCALE GENOMIC DNA]</scope>
    <source>
        <strain evidence="10">EC202008001</strain>
        <tissue evidence="10">Blood</tissue>
    </source>
</reference>
<evidence type="ECO:0000256" key="1">
    <source>
        <dbReference type="ARBA" id="ARBA00004123"/>
    </source>
</evidence>
<keyword evidence="4 7" id="KW-0863">Zinc-finger</keyword>
<evidence type="ECO:0000313" key="10">
    <source>
        <dbReference type="EMBL" id="KAG7316153.1"/>
    </source>
</evidence>
<evidence type="ECO:0000256" key="8">
    <source>
        <dbReference type="SAM" id="MobiDB-lite"/>
    </source>
</evidence>
<feature type="compositionally biased region" description="Acidic residues" evidence="8">
    <location>
        <begin position="836"/>
        <end position="858"/>
    </location>
</feature>
<feature type="compositionally biased region" description="Polar residues" evidence="8">
    <location>
        <begin position="1"/>
        <end position="10"/>
    </location>
</feature>
<evidence type="ECO:0000256" key="5">
    <source>
        <dbReference type="ARBA" id="ARBA00022833"/>
    </source>
</evidence>
<evidence type="ECO:0000256" key="7">
    <source>
        <dbReference type="PROSITE-ProRule" id="PRU01140"/>
    </source>
</evidence>
<dbReference type="EMBL" id="JAHKSW010000026">
    <property type="protein sequence ID" value="KAG7316153.1"/>
    <property type="molecule type" value="Genomic_DNA"/>
</dbReference>
<dbReference type="PROSITE" id="PS51799">
    <property type="entry name" value="ZF_C2H2_AKAP95"/>
    <property type="match status" value="2"/>
</dbReference>
<dbReference type="PANTHER" id="PTHR12190:SF4">
    <property type="entry name" value="A-KINASE ANCHOR PROTEIN 8-LIKE"/>
    <property type="match status" value="1"/>
</dbReference>
<dbReference type="GO" id="GO:0008270">
    <property type="term" value="F:zinc ion binding"/>
    <property type="evidence" value="ECO:0007669"/>
    <property type="project" value="UniProtKB-KW"/>
</dbReference>
<feature type="region of interest" description="Disordered" evidence="8">
    <location>
        <begin position="188"/>
        <end position="215"/>
    </location>
</feature>
<feature type="compositionally biased region" description="Basic and acidic residues" evidence="8">
    <location>
        <begin position="240"/>
        <end position="263"/>
    </location>
</feature>
<evidence type="ECO:0000256" key="3">
    <source>
        <dbReference type="ARBA" id="ARBA00022737"/>
    </source>
</evidence>
<keyword evidence="11" id="KW-1185">Reference proteome</keyword>
<feature type="compositionally biased region" description="Polar residues" evidence="8">
    <location>
        <begin position="270"/>
        <end position="280"/>
    </location>
</feature>
<sequence>MAGSGSNSGNRDCPDSVSPHASMTRNSDDFFATVNKLTSEARNKACNRYKQFDPPFVAFPNTQNPCGAGDFVTDEMSGYGGIDFVAVDEFRNGYGFNDSRRSRTHRGRWAGRNGGYYERPERGGYPPRHYRRGRRGNLRRHGKGPDILSGGSESGPGPVPGSMGAVQRTFSPTGMDLGAELDYISRRREKDKLRKRRRRALKAAAKAQAAKTAQEAPDLRIIATVDEAAGAGTETLQVQPEHDVRKRKERPTADDEPERKTVRTEPSGGDHSSTENSTNKMEAAERTHRTASNPAAPGHSTVLSIEEELARLKMKLQQKKVPLSDSAGHTEETKEDVTPAPASTSAAEGQSFKKKHLEAKTEHATHSTKPYSRRLRKLHNEQRKQGYFGMKITAQRLAFICSVCKFRSFYRKNMTAHLQSQFHKDHFKFLSEHLPKATVDFLQSHFSNKHKKVENLINQIPDHRATICQLYEDQDLTQDISMDHFMRKAEAAHCLACDVYMPMQKTLIQEHLNSPDHKCNCQAMMVHSKQSGLSIAQSILSERYIRKKLKLYLKDSVVTDGPEVEPEEAWSAGQRTAPETDMMTQEAELCECVNRAVKRRRDEENQEGELCGQVNQAGERIRDGKDQEAELCGQVNQAGERIRDGKDQEVELCGQVNQALERISDGKDQEARSLCGQVNQAVERRRDGKDQEAESLCGQVNQAVERRRDGKYQEAESLCGQVNQAVERRRDGKDQEAESLCGQVNQAVERRRDGKDQEAESLCGQVNQAVERRRDGKDQEAESLCGQAVQAAGAVINKKGQQSEAVCEETVPAVETIKNVPEEPEQHHPTNSLFDLLDDEDDVEGVELGEEEMGEADI</sequence>
<dbReference type="Proteomes" id="UP000824219">
    <property type="component" value="Linkage Group LG26"/>
</dbReference>
<dbReference type="OrthoDB" id="8923935at2759"/>
<feature type="compositionally biased region" description="Basic residues" evidence="8">
    <location>
        <begin position="128"/>
        <end position="142"/>
    </location>
</feature>
<dbReference type="GO" id="GO:0003677">
    <property type="term" value="F:DNA binding"/>
    <property type="evidence" value="ECO:0007669"/>
    <property type="project" value="InterPro"/>
</dbReference>
<comment type="similarity">
    <text evidence="7">Belongs to the AKAP95 family.</text>
</comment>
<feature type="region of interest" description="Disordered" evidence="8">
    <location>
        <begin position="818"/>
        <end position="858"/>
    </location>
</feature>
<dbReference type="Pfam" id="PF04988">
    <property type="entry name" value="AKAP95"/>
    <property type="match status" value="1"/>
</dbReference>
<feature type="domain" description="C2H2 AKAP95-type" evidence="9">
    <location>
        <begin position="401"/>
        <end position="423"/>
    </location>
</feature>
<feature type="compositionally biased region" description="Basic and acidic residues" evidence="8">
    <location>
        <begin position="328"/>
        <end position="337"/>
    </location>
</feature>
<dbReference type="GO" id="GO:0005634">
    <property type="term" value="C:nucleus"/>
    <property type="evidence" value="ECO:0007669"/>
    <property type="project" value="UniProtKB-SubCell"/>
</dbReference>
<keyword evidence="6" id="KW-0539">Nucleus</keyword>
<evidence type="ECO:0000259" key="9">
    <source>
        <dbReference type="PROSITE" id="PS51799"/>
    </source>
</evidence>
<dbReference type="InterPro" id="IPR034736">
    <property type="entry name" value="ZF_C2H2_AKAP95"/>
</dbReference>
<evidence type="ECO:0000256" key="4">
    <source>
        <dbReference type="ARBA" id="ARBA00022771"/>
    </source>
</evidence>
<comment type="subcellular location">
    <subcellularLocation>
        <location evidence="1">Nucleus</location>
    </subcellularLocation>
</comment>
<evidence type="ECO:0000256" key="2">
    <source>
        <dbReference type="ARBA" id="ARBA00022723"/>
    </source>
</evidence>
<dbReference type="PANTHER" id="PTHR12190">
    <property type="entry name" value="A-KINASE ANCHOR PROTEIN AKAP 8"/>
    <property type="match status" value="1"/>
</dbReference>